<dbReference type="GO" id="GO:0015562">
    <property type="term" value="F:efflux transmembrane transporter activity"/>
    <property type="evidence" value="ECO:0007669"/>
    <property type="project" value="TreeGrafter"/>
</dbReference>
<organism evidence="4 5">
    <name type="scientific">Acidipila rosea</name>
    <dbReference type="NCBI Taxonomy" id="768535"/>
    <lineage>
        <taxon>Bacteria</taxon>
        <taxon>Pseudomonadati</taxon>
        <taxon>Acidobacteriota</taxon>
        <taxon>Terriglobia</taxon>
        <taxon>Terriglobales</taxon>
        <taxon>Acidobacteriaceae</taxon>
        <taxon>Acidipila</taxon>
    </lineage>
</organism>
<gene>
    <name evidence="4" type="ORF">C7378_2353</name>
</gene>
<name>A0A4R1L6U6_9BACT</name>
<dbReference type="Pfam" id="PF25967">
    <property type="entry name" value="RND-MFP_C"/>
    <property type="match status" value="1"/>
</dbReference>
<dbReference type="Gene3D" id="2.40.420.20">
    <property type="match status" value="1"/>
</dbReference>
<evidence type="ECO:0000313" key="4">
    <source>
        <dbReference type="EMBL" id="TCK72763.1"/>
    </source>
</evidence>
<accession>A0A4R1L6U6</accession>
<evidence type="ECO:0000313" key="5">
    <source>
        <dbReference type="Proteomes" id="UP000295210"/>
    </source>
</evidence>
<protein>
    <submittedName>
        <fullName evidence="4">RND family efflux transporter MFP subunit</fullName>
    </submittedName>
</protein>
<dbReference type="OrthoDB" id="9783047at2"/>
<sequence>MTSLSNRLAIFFTAASFVLGGCADKSSTPITPAVVTGLAVSRSSLMQLPNTVDAVGTVHARESAVLSAQVMGRVLSVGVHEGDPVRARQALIILDDAQARSDVARAQAEVAASDQQVKVAASQASLAQSTLVRYKLLRDSKSVSPQEFDEVERRAQAATAALEAARSQGQAAQAAESGARTAAGYSRLMSPFAGVVVARHVDPGAMATPGMPLLEVERTGPLQLQAAVDESLLGSLKQGGAVPVQISAISSQPIQGKVAEVVPAADPASRTFLVKINLPAVAGLRSGMFGTARMSGGTDHPVVVVPQSSLVTHGSMNGVWVLDANGIASLRYITLGGKHETNIEVLSGLSAGETVVLSPGDRELGGKRIEVQQ</sequence>
<evidence type="ECO:0000259" key="2">
    <source>
        <dbReference type="Pfam" id="PF25954"/>
    </source>
</evidence>
<dbReference type="PANTHER" id="PTHR30469:SF38">
    <property type="entry name" value="HLYD FAMILY SECRETION PROTEIN"/>
    <property type="match status" value="1"/>
</dbReference>
<dbReference type="SUPFAM" id="SSF111369">
    <property type="entry name" value="HlyD-like secretion proteins"/>
    <property type="match status" value="1"/>
</dbReference>
<dbReference type="RefSeq" id="WP_131996582.1">
    <property type="nucleotide sequence ID" value="NZ_SMGK01000003.1"/>
</dbReference>
<evidence type="ECO:0000259" key="3">
    <source>
        <dbReference type="Pfam" id="PF25967"/>
    </source>
</evidence>
<dbReference type="InterPro" id="IPR058792">
    <property type="entry name" value="Beta-barrel_RND_2"/>
</dbReference>
<evidence type="ECO:0000256" key="1">
    <source>
        <dbReference type="ARBA" id="ARBA00009477"/>
    </source>
</evidence>
<dbReference type="PANTHER" id="PTHR30469">
    <property type="entry name" value="MULTIDRUG RESISTANCE PROTEIN MDTA"/>
    <property type="match status" value="1"/>
</dbReference>
<dbReference type="EMBL" id="SMGK01000003">
    <property type="protein sequence ID" value="TCK72763.1"/>
    <property type="molecule type" value="Genomic_DNA"/>
</dbReference>
<dbReference type="Pfam" id="PF25954">
    <property type="entry name" value="Beta-barrel_RND_2"/>
    <property type="match status" value="1"/>
</dbReference>
<reference evidence="4 5" key="1">
    <citation type="submission" date="2019-03" db="EMBL/GenBank/DDBJ databases">
        <title>Genomic Encyclopedia of Type Strains, Phase IV (KMG-IV): sequencing the most valuable type-strain genomes for metagenomic binning, comparative biology and taxonomic classification.</title>
        <authorList>
            <person name="Goeker M."/>
        </authorList>
    </citation>
    <scope>NUCLEOTIDE SEQUENCE [LARGE SCALE GENOMIC DNA]</scope>
    <source>
        <strain evidence="4 5">DSM 103428</strain>
    </source>
</reference>
<dbReference type="GO" id="GO:1990281">
    <property type="term" value="C:efflux pump complex"/>
    <property type="evidence" value="ECO:0007669"/>
    <property type="project" value="TreeGrafter"/>
</dbReference>
<dbReference type="Gene3D" id="2.40.30.170">
    <property type="match status" value="1"/>
</dbReference>
<dbReference type="InterPro" id="IPR006143">
    <property type="entry name" value="RND_pump_MFP"/>
</dbReference>
<feature type="domain" description="Multidrug resistance protein MdtA-like C-terminal permuted SH3" evidence="3">
    <location>
        <begin position="302"/>
        <end position="362"/>
    </location>
</feature>
<dbReference type="InterPro" id="IPR058627">
    <property type="entry name" value="MdtA-like_C"/>
</dbReference>
<keyword evidence="5" id="KW-1185">Reference proteome</keyword>
<dbReference type="AlphaFoldDB" id="A0A4R1L6U6"/>
<dbReference type="NCBIfam" id="TIGR01730">
    <property type="entry name" value="RND_mfp"/>
    <property type="match status" value="1"/>
</dbReference>
<proteinExistence type="inferred from homology"/>
<dbReference type="Gene3D" id="2.40.50.100">
    <property type="match status" value="1"/>
</dbReference>
<comment type="similarity">
    <text evidence="1">Belongs to the membrane fusion protein (MFP) (TC 8.A.1) family.</text>
</comment>
<dbReference type="Gene3D" id="1.10.287.470">
    <property type="entry name" value="Helix hairpin bin"/>
    <property type="match status" value="1"/>
</dbReference>
<comment type="caution">
    <text evidence="4">The sequence shown here is derived from an EMBL/GenBank/DDBJ whole genome shotgun (WGS) entry which is preliminary data.</text>
</comment>
<dbReference type="PROSITE" id="PS51257">
    <property type="entry name" value="PROKAR_LIPOPROTEIN"/>
    <property type="match status" value="1"/>
</dbReference>
<dbReference type="Proteomes" id="UP000295210">
    <property type="component" value="Unassembled WGS sequence"/>
</dbReference>
<feature type="domain" description="CusB-like beta-barrel" evidence="2">
    <location>
        <begin position="224"/>
        <end position="296"/>
    </location>
</feature>